<dbReference type="EMBL" id="JABZRD010000308">
    <property type="protein sequence ID" value="MBF1283951.1"/>
    <property type="molecule type" value="Genomic_DNA"/>
</dbReference>
<protein>
    <submittedName>
        <fullName evidence="2">Na+/H+ antiporter NhaC family protein</fullName>
    </submittedName>
</protein>
<evidence type="ECO:0000256" key="1">
    <source>
        <dbReference type="SAM" id="Phobius"/>
    </source>
</evidence>
<feature type="transmembrane region" description="Helical" evidence="1">
    <location>
        <begin position="119"/>
        <end position="138"/>
    </location>
</feature>
<dbReference type="PANTHER" id="PTHR43478">
    <property type="entry name" value="NA+/H+ ANTIPORTER-RELATED"/>
    <property type="match status" value="1"/>
</dbReference>
<comment type="caution">
    <text evidence="2">The sequence shown here is derived from an EMBL/GenBank/DDBJ whole genome shotgun (WGS) entry which is preliminary data.</text>
</comment>
<keyword evidence="1" id="KW-0472">Membrane</keyword>
<dbReference type="AlphaFoldDB" id="A0A930GXT1"/>
<gene>
    <name evidence="2" type="ORF">HXM93_05400</name>
</gene>
<proteinExistence type="predicted"/>
<feature type="transmembrane region" description="Helical" evidence="1">
    <location>
        <begin position="40"/>
        <end position="58"/>
    </location>
</feature>
<feature type="non-terminal residue" evidence="2">
    <location>
        <position position="142"/>
    </location>
</feature>
<dbReference type="Proteomes" id="UP000709351">
    <property type="component" value="Unassembled WGS sequence"/>
</dbReference>
<evidence type="ECO:0000313" key="2">
    <source>
        <dbReference type="EMBL" id="MBF1283951.1"/>
    </source>
</evidence>
<keyword evidence="1" id="KW-1133">Transmembrane helix</keyword>
<organism evidence="2 3">
    <name type="scientific">Oribacterium parvum</name>
    <dbReference type="NCBI Taxonomy" id="1501329"/>
    <lineage>
        <taxon>Bacteria</taxon>
        <taxon>Bacillati</taxon>
        <taxon>Bacillota</taxon>
        <taxon>Clostridia</taxon>
        <taxon>Lachnospirales</taxon>
        <taxon>Lachnospiraceae</taxon>
        <taxon>Oribacterium</taxon>
    </lineage>
</organism>
<name>A0A930GXT1_9FIRM</name>
<keyword evidence="1" id="KW-0812">Transmembrane</keyword>
<dbReference type="PANTHER" id="PTHR43478:SF1">
    <property type="entry name" value="NA+_H+ ANTIPORTER NHAC-LIKE C-TERMINAL DOMAIN-CONTAINING PROTEIN"/>
    <property type="match status" value="1"/>
</dbReference>
<accession>A0A930GXT1</accession>
<reference evidence="2" key="1">
    <citation type="submission" date="2020-04" db="EMBL/GenBank/DDBJ databases">
        <title>Deep metagenomics examines the oral microbiome during advanced dental caries in children, revealing novel taxa and co-occurrences with host molecules.</title>
        <authorList>
            <person name="Baker J.L."/>
            <person name="Morton J.T."/>
            <person name="Dinis M."/>
            <person name="Alvarez R."/>
            <person name="Tran N.C."/>
            <person name="Knight R."/>
            <person name="Edlund A."/>
        </authorList>
    </citation>
    <scope>NUCLEOTIDE SEQUENCE</scope>
    <source>
        <strain evidence="2">JCVI_24_bin.2</strain>
    </source>
</reference>
<evidence type="ECO:0000313" key="3">
    <source>
        <dbReference type="Proteomes" id="UP000709351"/>
    </source>
</evidence>
<sequence length="142" mass="15486">MLLFLVAAAFLTDKESVQNSPWSLVPPVIAIALALITKEVYSSLFLGILSGALLYSGYNLEGTLNHVFVDGIIHVLSDAWNVGILCFLVILGMMVQLMNKTGGSKAFGDWTKKHIRSRKGSMLATIALGCLIFIDDYFNCLT</sequence>
<feature type="transmembrane region" description="Helical" evidence="1">
    <location>
        <begin position="79"/>
        <end position="99"/>
    </location>
</feature>